<dbReference type="Gene3D" id="2.30.110.10">
    <property type="entry name" value="Electron Transport, Fmn-binding Protein, Chain A"/>
    <property type="match status" value="1"/>
</dbReference>
<dbReference type="KEGG" id="cmos:111432127"/>
<dbReference type="AlphaFoldDB" id="A0A6J1EFU0"/>
<evidence type="ECO:0000256" key="1">
    <source>
        <dbReference type="ARBA" id="ARBA00001917"/>
    </source>
</evidence>
<comment type="cofactor">
    <cofactor evidence="1">
        <name>FMN</name>
        <dbReference type="ChEBI" id="CHEBI:58210"/>
    </cofactor>
</comment>
<dbReference type="SUPFAM" id="SSF50475">
    <property type="entry name" value="FMN-binding split barrel"/>
    <property type="match status" value="1"/>
</dbReference>
<evidence type="ECO:0000256" key="3">
    <source>
        <dbReference type="ARBA" id="ARBA00005037"/>
    </source>
</evidence>
<dbReference type="GO" id="GO:0008615">
    <property type="term" value="P:pyridoxine biosynthetic process"/>
    <property type="evidence" value="ECO:0007669"/>
    <property type="project" value="InterPro"/>
</dbReference>
<comment type="pathway">
    <text evidence="2">Cofactor metabolism; pyridoxal 5'-phosphate salvage; pyridoxal 5'-phosphate from pyridoxamine 5'-phosphate: step 1/1.</text>
</comment>
<evidence type="ECO:0000256" key="2">
    <source>
        <dbReference type="ARBA" id="ARBA00004738"/>
    </source>
</evidence>
<keyword evidence="7" id="KW-0560">Oxidoreductase</keyword>
<evidence type="ECO:0000256" key="5">
    <source>
        <dbReference type="ARBA" id="ARBA00022630"/>
    </source>
</evidence>
<dbReference type="Proteomes" id="UP000504609">
    <property type="component" value="Unplaced"/>
</dbReference>
<dbReference type="PANTHER" id="PTHR10851">
    <property type="entry name" value="PYRIDOXINE-5-PHOSPHATE OXIDASE"/>
    <property type="match status" value="1"/>
</dbReference>
<dbReference type="InterPro" id="IPR000659">
    <property type="entry name" value="Pyridox_Oxase"/>
</dbReference>
<dbReference type="GeneID" id="111432127"/>
<dbReference type="InterPro" id="IPR024624">
    <property type="entry name" value="Pyridox_Oxase_Alr4036_FMN-bd"/>
</dbReference>
<gene>
    <name evidence="10" type="primary">LOC111432127</name>
</gene>
<sequence length="221" mass="24834">MMYRTEMGRIHSTAVGELAGDLEMGSAAAPWKSLLLSALESNAQIKHSTFLHLATIGANGRPSNRTVVFRGFEEGTDRIHIYTDSRSRKIEELKTCPFAEISWYFTESWEQFRISGRIEVVDASCLDATKFKKRAEAWSSISPKSRMQYLGPSPNLPYIAEQPAKEPVLDSCSGPVDAFCLLVLDPDQVDYLNLKSAERKLFKAIPCVGRETLWESERINP</sequence>
<dbReference type="EC" id="1.4.3.5" evidence="4"/>
<evidence type="ECO:0000259" key="8">
    <source>
        <dbReference type="Pfam" id="PF12766"/>
    </source>
</evidence>
<evidence type="ECO:0000313" key="10">
    <source>
        <dbReference type="RefSeq" id="XP_022924710.1"/>
    </source>
</evidence>
<name>A0A6J1EFU0_CUCMO</name>
<keyword evidence="6" id="KW-0288">FMN</keyword>
<organism evidence="9 10">
    <name type="scientific">Cucurbita moschata</name>
    <name type="common">Winter crookneck squash</name>
    <name type="synonym">Cucurbita pepo var. moschata</name>
    <dbReference type="NCBI Taxonomy" id="3662"/>
    <lineage>
        <taxon>Eukaryota</taxon>
        <taxon>Viridiplantae</taxon>
        <taxon>Streptophyta</taxon>
        <taxon>Embryophyta</taxon>
        <taxon>Tracheophyta</taxon>
        <taxon>Spermatophyta</taxon>
        <taxon>Magnoliopsida</taxon>
        <taxon>eudicotyledons</taxon>
        <taxon>Gunneridae</taxon>
        <taxon>Pentapetalae</taxon>
        <taxon>rosids</taxon>
        <taxon>fabids</taxon>
        <taxon>Cucurbitales</taxon>
        <taxon>Cucurbitaceae</taxon>
        <taxon>Cucurbiteae</taxon>
        <taxon>Cucurbita</taxon>
    </lineage>
</organism>
<dbReference type="Pfam" id="PF12766">
    <property type="entry name" value="Pyridox_oxase_2"/>
    <property type="match status" value="1"/>
</dbReference>
<evidence type="ECO:0000256" key="6">
    <source>
        <dbReference type="ARBA" id="ARBA00022643"/>
    </source>
</evidence>
<comment type="pathway">
    <text evidence="3">Cofactor metabolism; pyridoxal 5'-phosphate salvage; pyridoxal 5'-phosphate from pyridoxine 5'-phosphate: step 1/1.</text>
</comment>
<evidence type="ECO:0000313" key="9">
    <source>
        <dbReference type="Proteomes" id="UP000504609"/>
    </source>
</evidence>
<dbReference type="GO" id="GO:0010181">
    <property type="term" value="F:FMN binding"/>
    <property type="evidence" value="ECO:0007669"/>
    <property type="project" value="InterPro"/>
</dbReference>
<dbReference type="UniPathway" id="UPA01068">
    <property type="reaction ID" value="UER00304"/>
</dbReference>
<dbReference type="GO" id="GO:0004733">
    <property type="term" value="F:pyridoxamine phosphate oxidase activity"/>
    <property type="evidence" value="ECO:0007669"/>
    <property type="project" value="UniProtKB-EC"/>
</dbReference>
<protein>
    <recommendedName>
        <fullName evidence="4">pyridoxal 5'-phosphate synthase</fullName>
        <ecNumber evidence="4">1.4.3.5</ecNumber>
    </recommendedName>
</protein>
<keyword evidence="5" id="KW-0285">Flavoprotein</keyword>
<reference evidence="10" key="1">
    <citation type="submission" date="2025-08" db="UniProtKB">
        <authorList>
            <consortium name="RefSeq"/>
        </authorList>
    </citation>
    <scope>IDENTIFICATION</scope>
    <source>
        <tissue evidence="10">Young leaves</tissue>
    </source>
</reference>
<dbReference type="RefSeq" id="XP_022924710.1">
    <property type="nucleotide sequence ID" value="XM_023068942.1"/>
</dbReference>
<dbReference type="InterPro" id="IPR012349">
    <property type="entry name" value="Split_barrel_FMN-bd"/>
</dbReference>
<keyword evidence="9" id="KW-1185">Reference proteome</keyword>
<feature type="domain" description="Pyridoxamine 5'-phosphate oxidase Alr4036 family FMN-binding" evidence="8">
    <location>
        <begin position="29"/>
        <end position="121"/>
    </location>
</feature>
<evidence type="ECO:0000256" key="7">
    <source>
        <dbReference type="ARBA" id="ARBA00023002"/>
    </source>
</evidence>
<evidence type="ECO:0000256" key="4">
    <source>
        <dbReference type="ARBA" id="ARBA00012801"/>
    </source>
</evidence>
<accession>A0A6J1EFU0</accession>
<proteinExistence type="predicted"/>
<dbReference type="PANTHER" id="PTHR10851:SF3">
    <property type="entry name" value="PYRIDOXINE_PYRIDOXAMINE 5'-PHOSPHATE OXIDASE 2"/>
    <property type="match status" value="1"/>
</dbReference>